<protein>
    <recommendedName>
        <fullName evidence="3">Sel1 repeat family protein</fullName>
    </recommendedName>
</protein>
<dbReference type="InterPro" id="IPR011990">
    <property type="entry name" value="TPR-like_helical_dom_sf"/>
</dbReference>
<evidence type="ECO:0000313" key="2">
    <source>
        <dbReference type="Proteomes" id="UP000642070"/>
    </source>
</evidence>
<evidence type="ECO:0008006" key="3">
    <source>
        <dbReference type="Google" id="ProtNLM"/>
    </source>
</evidence>
<keyword evidence="2" id="KW-1185">Reference proteome</keyword>
<evidence type="ECO:0000313" key="1">
    <source>
        <dbReference type="EMBL" id="GGM40670.1"/>
    </source>
</evidence>
<dbReference type="InterPro" id="IPR006597">
    <property type="entry name" value="Sel1-like"/>
</dbReference>
<reference evidence="1" key="1">
    <citation type="journal article" date="2014" name="Int. J. Syst. Evol. Microbiol.">
        <title>Complete genome sequence of Corynebacterium casei LMG S-19264T (=DSM 44701T), isolated from a smear-ripened cheese.</title>
        <authorList>
            <consortium name="US DOE Joint Genome Institute (JGI-PGF)"/>
            <person name="Walter F."/>
            <person name="Albersmeier A."/>
            <person name="Kalinowski J."/>
            <person name="Ruckert C."/>
        </authorList>
    </citation>
    <scope>NUCLEOTIDE SEQUENCE</scope>
    <source>
        <strain evidence="1">JCM 19831</strain>
    </source>
</reference>
<organism evidence="1 2">
    <name type="scientific">Dactylosporangium sucinum</name>
    <dbReference type="NCBI Taxonomy" id="1424081"/>
    <lineage>
        <taxon>Bacteria</taxon>
        <taxon>Bacillati</taxon>
        <taxon>Actinomycetota</taxon>
        <taxon>Actinomycetes</taxon>
        <taxon>Micromonosporales</taxon>
        <taxon>Micromonosporaceae</taxon>
        <taxon>Dactylosporangium</taxon>
    </lineage>
</organism>
<dbReference type="SMART" id="SM00671">
    <property type="entry name" value="SEL1"/>
    <property type="match status" value="1"/>
</dbReference>
<sequence length="82" mass="8513">MFDEADGGALVALAATEPDLDLVEEAAETDRRAAATLGVMHLTGDGIAADPDAAARWLAAAEDLGFPVDDWLAQLGLQRPLP</sequence>
<gene>
    <name evidence="1" type="ORF">GCM10007977_047590</name>
</gene>
<proteinExistence type="predicted"/>
<dbReference type="AlphaFoldDB" id="A0A917TXQ6"/>
<dbReference type="Gene3D" id="1.25.40.10">
    <property type="entry name" value="Tetratricopeptide repeat domain"/>
    <property type="match status" value="1"/>
</dbReference>
<accession>A0A917TXQ6</accession>
<dbReference type="EMBL" id="BMPI01000023">
    <property type="protein sequence ID" value="GGM40670.1"/>
    <property type="molecule type" value="Genomic_DNA"/>
</dbReference>
<dbReference type="Proteomes" id="UP000642070">
    <property type="component" value="Unassembled WGS sequence"/>
</dbReference>
<name>A0A917TXQ6_9ACTN</name>
<reference evidence="1" key="2">
    <citation type="submission" date="2020-09" db="EMBL/GenBank/DDBJ databases">
        <authorList>
            <person name="Sun Q."/>
            <person name="Ohkuma M."/>
        </authorList>
    </citation>
    <scope>NUCLEOTIDE SEQUENCE</scope>
    <source>
        <strain evidence="1">JCM 19831</strain>
    </source>
</reference>
<comment type="caution">
    <text evidence="1">The sequence shown here is derived from an EMBL/GenBank/DDBJ whole genome shotgun (WGS) entry which is preliminary data.</text>
</comment>